<dbReference type="InterPro" id="IPR017927">
    <property type="entry name" value="FAD-bd_FR_type"/>
</dbReference>
<dbReference type="Gene3D" id="2.40.30.10">
    <property type="entry name" value="Translation factors"/>
    <property type="match status" value="1"/>
</dbReference>
<evidence type="ECO:0000259" key="2">
    <source>
        <dbReference type="PROSITE" id="PS51384"/>
    </source>
</evidence>
<comment type="similarity">
    <text evidence="1">Belongs to the SIP oxidoreductase family.</text>
</comment>
<dbReference type="EMBL" id="JACALR010000006">
    <property type="protein sequence ID" value="MDM1552327.1"/>
    <property type="molecule type" value="Genomic_DNA"/>
</dbReference>
<gene>
    <name evidence="4" type="primary">viuB</name>
    <name evidence="3" type="ORF">HX095_14015</name>
    <name evidence="4" type="ORF">NCTC13456_00390</name>
</gene>
<dbReference type="Proteomes" id="UP000254737">
    <property type="component" value="Unassembled WGS sequence"/>
</dbReference>
<dbReference type="STRING" id="343874.GCA_000805695_00632"/>
<dbReference type="Pfam" id="PF08021">
    <property type="entry name" value="FAD_binding_9"/>
    <property type="match status" value="1"/>
</dbReference>
<dbReference type="EMBL" id="UFXS01000001">
    <property type="protein sequence ID" value="STD53232.1"/>
    <property type="molecule type" value="Genomic_DNA"/>
</dbReference>
<evidence type="ECO:0000256" key="1">
    <source>
        <dbReference type="ARBA" id="ARBA00035644"/>
    </source>
</evidence>
<dbReference type="PANTHER" id="PTHR30157">
    <property type="entry name" value="FERRIC REDUCTASE, NADPH-DEPENDENT"/>
    <property type="match status" value="1"/>
</dbReference>
<evidence type="ECO:0000313" key="3">
    <source>
        <dbReference type="EMBL" id="MDM1552327.1"/>
    </source>
</evidence>
<name>A0A376G172_9FLAO</name>
<dbReference type="AlphaFoldDB" id="A0A376G172"/>
<protein>
    <submittedName>
        <fullName evidence="3">Siderophore-interacting protein</fullName>
    </submittedName>
    <submittedName>
        <fullName evidence="4">Vibriobactin utilization protein ViuB</fullName>
    </submittedName>
</protein>
<evidence type="ECO:0000313" key="5">
    <source>
        <dbReference type="Proteomes" id="UP000254737"/>
    </source>
</evidence>
<reference evidence="3" key="2">
    <citation type="submission" date="2020-06" db="EMBL/GenBank/DDBJ databases">
        <authorList>
            <person name="Dong N."/>
        </authorList>
    </citation>
    <scope>NUCLEOTIDE SEQUENCE</scope>
    <source>
        <strain evidence="3">210</strain>
    </source>
</reference>
<reference evidence="4 5" key="1">
    <citation type="submission" date="2018-06" db="EMBL/GenBank/DDBJ databases">
        <authorList>
            <consortium name="Pathogen Informatics"/>
            <person name="Doyle S."/>
        </authorList>
    </citation>
    <scope>NUCLEOTIDE SEQUENCE [LARGE SCALE GENOMIC DNA]</scope>
    <source>
        <strain evidence="4 5">NCTC13456</strain>
    </source>
</reference>
<organism evidence="4 5">
    <name type="scientific">Empedobacter falsenii</name>
    <dbReference type="NCBI Taxonomy" id="343874"/>
    <lineage>
        <taxon>Bacteria</taxon>
        <taxon>Pseudomonadati</taxon>
        <taxon>Bacteroidota</taxon>
        <taxon>Flavobacteriia</taxon>
        <taxon>Flavobacteriales</taxon>
        <taxon>Weeksellaceae</taxon>
        <taxon>Empedobacter</taxon>
    </lineage>
</organism>
<dbReference type="Proteomes" id="UP001173578">
    <property type="component" value="Unassembled WGS sequence"/>
</dbReference>
<dbReference type="RefSeq" id="WP_038334795.1">
    <property type="nucleotide sequence ID" value="NZ_JACALR010000006.1"/>
</dbReference>
<dbReference type="SUPFAM" id="SSF63380">
    <property type="entry name" value="Riboflavin synthase domain-like"/>
    <property type="match status" value="1"/>
</dbReference>
<reference evidence="3" key="3">
    <citation type="journal article" date="2022" name="Sci. Total Environ.">
        <title>Prevalence, transmission, and molecular epidemiology of tet(X)-positive bacteria among humans, animals, and environmental niches in China: An epidemiological, and genomic-based study.</title>
        <authorList>
            <person name="Dong N."/>
            <person name="Zeng Y."/>
            <person name="Cai C."/>
            <person name="Sun C."/>
            <person name="Lu J."/>
            <person name="Liu C."/>
            <person name="Zhou H."/>
            <person name="Sun Q."/>
            <person name="Shu L."/>
            <person name="Wang H."/>
            <person name="Wang Y."/>
            <person name="Wang S."/>
            <person name="Wu C."/>
            <person name="Chan E.W."/>
            <person name="Chen G."/>
            <person name="Shen Z."/>
            <person name="Chen S."/>
            <person name="Zhang R."/>
        </authorList>
    </citation>
    <scope>NUCLEOTIDE SEQUENCE</scope>
    <source>
        <strain evidence="3">210</strain>
    </source>
</reference>
<dbReference type="InterPro" id="IPR013113">
    <property type="entry name" value="SIP_FAD-bd"/>
</dbReference>
<feature type="domain" description="FAD-binding FR-type" evidence="2">
    <location>
        <begin position="7"/>
        <end position="142"/>
    </location>
</feature>
<dbReference type="InterPro" id="IPR039374">
    <property type="entry name" value="SIP_fam"/>
</dbReference>
<dbReference type="OrthoDB" id="9814826at2"/>
<dbReference type="InterPro" id="IPR039261">
    <property type="entry name" value="FNR_nucleotide-bd"/>
</dbReference>
<dbReference type="Pfam" id="PF04954">
    <property type="entry name" value="SIP"/>
    <property type="match status" value="1"/>
</dbReference>
<dbReference type="InterPro" id="IPR007037">
    <property type="entry name" value="SIP_rossman_dom"/>
</dbReference>
<dbReference type="PANTHER" id="PTHR30157:SF0">
    <property type="entry name" value="NADPH-DEPENDENT FERRIC-CHELATE REDUCTASE"/>
    <property type="match status" value="1"/>
</dbReference>
<accession>A0A376G172</accession>
<evidence type="ECO:0000313" key="4">
    <source>
        <dbReference type="EMBL" id="STD53232.1"/>
    </source>
</evidence>
<dbReference type="Gene3D" id="3.40.50.80">
    <property type="entry name" value="Nucleotide-binding domain of ferredoxin-NADP reductase (FNR) module"/>
    <property type="match status" value="1"/>
</dbReference>
<proteinExistence type="inferred from homology"/>
<sequence>MGDKVKIAKEKFILKKKEFVTPHLIRVHLENDDVSFFKDTTLGGTCKLLFPPLGIRDIHYAEYDEENQKWISPSEKFKPVSRTYTLRDIDAKNNVIVIDIANHGLNGPGSRWANEAKVGDMIGVSMKSKKKDLAPKTDFIFLAADLTGLPVISAIIESLPAKTNGIVCVEVPTEDDIHQIETKANLEFKWIVNQNVGSGTALYSLTKNQQFPKRKDGKRFAYVAGESKSVKEIKSFFKDDLEWKKDEFYCTSHWKAGKAERNALENCHDKIEQELLVRVF</sequence>
<dbReference type="PROSITE" id="PS51384">
    <property type="entry name" value="FAD_FR"/>
    <property type="match status" value="1"/>
</dbReference>
<dbReference type="CDD" id="cd06193">
    <property type="entry name" value="siderophore_interacting"/>
    <property type="match status" value="1"/>
</dbReference>
<dbReference type="InterPro" id="IPR017938">
    <property type="entry name" value="Riboflavin_synthase-like_b-brl"/>
</dbReference>
<dbReference type="GO" id="GO:0016491">
    <property type="term" value="F:oxidoreductase activity"/>
    <property type="evidence" value="ECO:0007669"/>
    <property type="project" value="InterPro"/>
</dbReference>